<feature type="region of interest" description="Disordered" evidence="1">
    <location>
        <begin position="162"/>
        <end position="193"/>
    </location>
</feature>
<sequence length="193" mass="22727">MSYSQFKNLNLQTEPSSSIYIDEVDSRIRSFGRVKVNLTISHITHRIDLHILRYFMYFLLLGLDVGTLFNLHVDIKNVVVTTKGPSLYNCRFQPNHLRPETNQTLDKILHKYTTIFSENYFDVEKIKIAKHNILTIPHPPIQLRPYRRSASEYDEIKRQVEDFKKMTSSRQPKPMDLPSHTRIEGGWPKEALR</sequence>
<accession>A0ABY6LU04</accession>
<evidence type="ECO:0000256" key="1">
    <source>
        <dbReference type="SAM" id="MobiDB-lite"/>
    </source>
</evidence>
<name>A0ABY6LU04_9ARAC</name>
<keyword evidence="2" id="KW-1133">Transmembrane helix</keyword>
<dbReference type="EMBL" id="CP092886">
    <property type="protein sequence ID" value="UYV83989.1"/>
    <property type="molecule type" value="Genomic_DNA"/>
</dbReference>
<evidence type="ECO:0000256" key="2">
    <source>
        <dbReference type="SAM" id="Phobius"/>
    </source>
</evidence>
<evidence type="ECO:0000313" key="3">
    <source>
        <dbReference type="EMBL" id="UYV83989.1"/>
    </source>
</evidence>
<reference evidence="3 4" key="1">
    <citation type="submission" date="2022-03" db="EMBL/GenBank/DDBJ databases">
        <title>A chromosomal length assembly of Cordylochernes scorpioides.</title>
        <authorList>
            <person name="Zeh D."/>
            <person name="Zeh J."/>
        </authorList>
    </citation>
    <scope>NUCLEOTIDE SEQUENCE [LARGE SCALE GENOMIC DNA]</scope>
    <source>
        <strain evidence="3">IN4F17</strain>
        <tissue evidence="3">Whole Body</tissue>
    </source>
</reference>
<keyword evidence="2" id="KW-0812">Transmembrane</keyword>
<dbReference type="Proteomes" id="UP001235939">
    <property type="component" value="Chromosome X"/>
</dbReference>
<evidence type="ECO:0000313" key="4">
    <source>
        <dbReference type="Proteomes" id="UP001235939"/>
    </source>
</evidence>
<protein>
    <submittedName>
        <fullName evidence="3">Uncharacterized protein</fullName>
    </submittedName>
</protein>
<keyword evidence="4" id="KW-1185">Reference proteome</keyword>
<gene>
    <name evidence="3" type="ORF">LAZ67_X000804</name>
</gene>
<organism evidence="3 4">
    <name type="scientific">Cordylochernes scorpioides</name>
    <dbReference type="NCBI Taxonomy" id="51811"/>
    <lineage>
        <taxon>Eukaryota</taxon>
        <taxon>Metazoa</taxon>
        <taxon>Ecdysozoa</taxon>
        <taxon>Arthropoda</taxon>
        <taxon>Chelicerata</taxon>
        <taxon>Arachnida</taxon>
        <taxon>Pseudoscorpiones</taxon>
        <taxon>Cheliferoidea</taxon>
        <taxon>Chernetidae</taxon>
        <taxon>Cordylochernes</taxon>
    </lineage>
</organism>
<keyword evidence="2" id="KW-0472">Membrane</keyword>
<proteinExistence type="predicted"/>
<feature type="transmembrane region" description="Helical" evidence="2">
    <location>
        <begin position="54"/>
        <end position="73"/>
    </location>
</feature>